<dbReference type="RefSeq" id="WP_201311940.1">
    <property type="nucleotide sequence ID" value="NZ_BLYI01000062.1"/>
</dbReference>
<organism evidence="1 2">
    <name type="scientific">Anaerostipes butyraticus</name>
    <dbReference type="NCBI Taxonomy" id="645466"/>
    <lineage>
        <taxon>Bacteria</taxon>
        <taxon>Bacillati</taxon>
        <taxon>Bacillota</taxon>
        <taxon>Clostridia</taxon>
        <taxon>Lachnospirales</taxon>
        <taxon>Lachnospiraceae</taxon>
        <taxon>Anaerostipes</taxon>
    </lineage>
</organism>
<dbReference type="InterPro" id="IPR036465">
    <property type="entry name" value="vWFA_dom_sf"/>
</dbReference>
<protein>
    <recommendedName>
        <fullName evidence="3">VWFA domain-containing protein</fullName>
    </recommendedName>
</protein>
<evidence type="ECO:0000313" key="2">
    <source>
        <dbReference type="Proteomes" id="UP000613208"/>
    </source>
</evidence>
<dbReference type="CDD" id="cd00198">
    <property type="entry name" value="vWFA"/>
    <property type="match status" value="1"/>
</dbReference>
<dbReference type="SUPFAM" id="SSF53300">
    <property type="entry name" value="vWA-like"/>
    <property type="match status" value="1"/>
</dbReference>
<reference evidence="1" key="1">
    <citation type="submission" date="2020-06" db="EMBL/GenBank/DDBJ databases">
        <title>Characterization of fructooligosaccharide metabolism and fructooligosaccharide-degrading enzymes in human commensal butyrate producers.</title>
        <authorList>
            <person name="Tanno H."/>
            <person name="Fujii T."/>
            <person name="Hirano K."/>
            <person name="Maeno S."/>
            <person name="Tonozuka T."/>
            <person name="Sakamoto M."/>
            <person name="Ohkuma M."/>
            <person name="Tochio T."/>
            <person name="Endo A."/>
        </authorList>
    </citation>
    <scope>NUCLEOTIDE SEQUENCE</scope>
    <source>
        <strain evidence="1">JCM 17466</strain>
    </source>
</reference>
<dbReference type="AlphaFoldDB" id="A0A916QD09"/>
<evidence type="ECO:0008006" key="3">
    <source>
        <dbReference type="Google" id="ProtNLM"/>
    </source>
</evidence>
<gene>
    <name evidence="1" type="ORF">ANBU17_26260</name>
</gene>
<accession>A0A916QD09</accession>
<sequence length="220" mass="24807">MKKGLTELVFILDRSGSMAGLESDTIGGFNGMIRKQKKQKGKANVTTVLFDDRCNVIHDRFPLKTILPMTERDYYVGGCTALLDAVGKTIQKMANIQKHLPEKKRAEKVIFVIMTDGMENASREYGYKEVKSMIEKEKEIYGWEFLFLGANIDAVAEAGRMGIRADRSVTFQNDSQGIAVNYQAVEETLSCMRAAASMAQVDGRWKEAIEKDYRKRKGKK</sequence>
<name>A0A916QD09_9FIRM</name>
<dbReference type="EMBL" id="BLYI01000062">
    <property type="protein sequence ID" value="GFO86279.1"/>
    <property type="molecule type" value="Genomic_DNA"/>
</dbReference>
<evidence type="ECO:0000313" key="1">
    <source>
        <dbReference type="EMBL" id="GFO86279.1"/>
    </source>
</evidence>
<comment type="caution">
    <text evidence="1">The sequence shown here is derived from an EMBL/GenBank/DDBJ whole genome shotgun (WGS) entry which is preliminary data.</text>
</comment>
<keyword evidence="2" id="KW-1185">Reference proteome</keyword>
<proteinExistence type="predicted"/>
<dbReference type="Gene3D" id="3.40.50.410">
    <property type="entry name" value="von Willebrand factor, type A domain"/>
    <property type="match status" value="1"/>
</dbReference>
<dbReference type="Proteomes" id="UP000613208">
    <property type="component" value="Unassembled WGS sequence"/>
</dbReference>